<evidence type="ECO:0000259" key="1">
    <source>
        <dbReference type="Pfam" id="PF01370"/>
    </source>
</evidence>
<dbReference type="EMBL" id="FOEN01000008">
    <property type="protein sequence ID" value="SEQ30757.1"/>
    <property type="molecule type" value="Genomic_DNA"/>
</dbReference>
<dbReference type="AlphaFoldDB" id="A0A1H9EYR5"/>
<dbReference type="RefSeq" id="WP_092572145.1">
    <property type="nucleotide sequence ID" value="NZ_CALUDV010000025.1"/>
</dbReference>
<dbReference type="Pfam" id="PF01370">
    <property type="entry name" value="Epimerase"/>
    <property type="match status" value="1"/>
</dbReference>
<dbReference type="Proteomes" id="UP000198833">
    <property type="component" value="Unassembled WGS sequence"/>
</dbReference>
<dbReference type="GO" id="GO:0044877">
    <property type="term" value="F:protein-containing complex binding"/>
    <property type="evidence" value="ECO:0007669"/>
    <property type="project" value="TreeGrafter"/>
</dbReference>
<protein>
    <submittedName>
        <fullName evidence="2">Uncharacterized conserved protein YbjT, contains NAD(P)-binding and DUF2867 domains</fullName>
    </submittedName>
</protein>
<dbReference type="OrthoDB" id="2216847at2"/>
<organism evidence="2 3">
    <name type="scientific">Ignavigranum ruoffiae</name>
    <dbReference type="NCBI Taxonomy" id="89093"/>
    <lineage>
        <taxon>Bacteria</taxon>
        <taxon>Bacillati</taxon>
        <taxon>Bacillota</taxon>
        <taxon>Bacilli</taxon>
        <taxon>Lactobacillales</taxon>
        <taxon>Aerococcaceae</taxon>
        <taxon>Ignavigranum</taxon>
    </lineage>
</organism>
<name>A0A1H9EYR5_9LACT</name>
<proteinExistence type="predicted"/>
<accession>A0A1H9EYR5</accession>
<evidence type="ECO:0000313" key="3">
    <source>
        <dbReference type="Proteomes" id="UP000198833"/>
    </source>
</evidence>
<dbReference type="Gene3D" id="3.40.50.720">
    <property type="entry name" value="NAD(P)-binding Rossmann-like Domain"/>
    <property type="match status" value="1"/>
</dbReference>
<dbReference type="InterPro" id="IPR051207">
    <property type="entry name" value="ComplexI_NDUFA9_subunit"/>
</dbReference>
<gene>
    <name evidence="2" type="ORF">SAMN04488558_10814</name>
</gene>
<dbReference type="InterPro" id="IPR001509">
    <property type="entry name" value="Epimerase_deHydtase"/>
</dbReference>
<dbReference type="InterPro" id="IPR036291">
    <property type="entry name" value="NAD(P)-bd_dom_sf"/>
</dbReference>
<sequence length="213" mass="24116">MKRILIFGASGFLGQEIVKQLLADQHEITAVTRSFDANQPDKFNPQVKWVEADLFAPDQWQEHLNQVDTVINLVGLFQENLEKGYTYQHIIVEAAQTIAETVGKYRPTARLIFVSANLNTTATPEPYRHAKSQGEAASRQAVQDTVIIRPTMMYGESRPETVEQAQQILGRIQPDSKAWNNRPIEVHKVAKTIAEIASQDDPLRTYEINDMDQ</sequence>
<reference evidence="2 3" key="1">
    <citation type="submission" date="2016-10" db="EMBL/GenBank/DDBJ databases">
        <authorList>
            <person name="de Groot N.N."/>
        </authorList>
    </citation>
    <scope>NUCLEOTIDE SEQUENCE [LARGE SCALE GENOMIC DNA]</scope>
    <source>
        <strain evidence="2 3">DSM 15695</strain>
    </source>
</reference>
<keyword evidence="3" id="KW-1185">Reference proteome</keyword>
<evidence type="ECO:0000313" key="2">
    <source>
        <dbReference type="EMBL" id="SEQ30757.1"/>
    </source>
</evidence>
<dbReference type="STRING" id="89093.SAMN04488558_10814"/>
<dbReference type="SUPFAM" id="SSF51735">
    <property type="entry name" value="NAD(P)-binding Rossmann-fold domains"/>
    <property type="match status" value="1"/>
</dbReference>
<dbReference type="PANTHER" id="PTHR12126:SF16">
    <property type="entry name" value="MIOREX COMPLEX COMPONENT 2"/>
    <property type="match status" value="1"/>
</dbReference>
<feature type="domain" description="NAD-dependent epimerase/dehydratase" evidence="1">
    <location>
        <begin position="4"/>
        <end position="162"/>
    </location>
</feature>
<dbReference type="PANTHER" id="PTHR12126">
    <property type="entry name" value="NADH-UBIQUINONE OXIDOREDUCTASE 39 KDA SUBUNIT-RELATED"/>
    <property type="match status" value="1"/>
</dbReference>